<keyword evidence="3" id="KW-1185">Reference proteome</keyword>
<protein>
    <submittedName>
        <fullName evidence="2">Uncharacterized protein</fullName>
    </submittedName>
</protein>
<evidence type="ECO:0000313" key="3">
    <source>
        <dbReference type="Proteomes" id="UP000799440"/>
    </source>
</evidence>
<accession>A0A6A6V9X7</accession>
<dbReference type="AlphaFoldDB" id="A0A6A6V9X7"/>
<proteinExistence type="predicted"/>
<dbReference type="OrthoDB" id="4192220at2759"/>
<name>A0A6A6V9X7_9PLEO</name>
<evidence type="ECO:0000256" key="1">
    <source>
        <dbReference type="SAM" id="MobiDB-lite"/>
    </source>
</evidence>
<sequence>MDLSSLPPELICEIAKALRSTSDRNADMRSFLLVNRQLYEQGHRVFYKNIVLTNFAIRKFPKSFNIAKFGALVRSLTVRVEERRYDTFGCTKACGSKWFYSLHSTRISLLIPPIRQMTNLVSMSLRVEEVYPSTLVDLLRSLPENCVNLDIDSGTMKGYEGDTRRHLMEEMLMERMLAAEAALSHKESERGPSHSGSSRRNAAAYRSEEDEAHTVRSLDNLEETLAEEREHISPHSSSFPEAETASQSVKVEIDTDDSLDSHHYSSDEREYSSLNSKSSSEAEKETSNHDSEGTKAEDEQRIRRRWCDRYDDIVDDLESAEFVRLDHRDPDAELAAHPCDAIRQLLPRMRNLRIQMSPMCPNIIGGTEDDEFKPVARDHKTRVTCGLLQQNKTYIPFPYTYMWFRDQRKEKRAFTLANETSLAGARIYATAANDVTNYGSVHMHVDMMRKETLAFPIRKLDEDGTCLIRPYNDAEFMTPPGTNLESITKGFVWNDVIGGARLPVSMLDADENCSPRPMTKLDATWQLHRDLVYQHEFIKSEEGKGSLLMVPQNVCDARYADLDFVLSEVLEDRGALINLDL</sequence>
<feature type="compositionally biased region" description="Basic and acidic residues" evidence="1">
    <location>
        <begin position="280"/>
        <end position="300"/>
    </location>
</feature>
<dbReference type="EMBL" id="MU006577">
    <property type="protein sequence ID" value="KAF2746524.1"/>
    <property type="molecule type" value="Genomic_DNA"/>
</dbReference>
<gene>
    <name evidence="2" type="ORF">M011DRAFT_459282</name>
</gene>
<evidence type="ECO:0000313" key="2">
    <source>
        <dbReference type="EMBL" id="KAF2746524.1"/>
    </source>
</evidence>
<dbReference type="Proteomes" id="UP000799440">
    <property type="component" value="Unassembled WGS sequence"/>
</dbReference>
<feature type="compositionally biased region" description="Basic and acidic residues" evidence="1">
    <location>
        <begin position="183"/>
        <end position="192"/>
    </location>
</feature>
<reference evidence="2" key="1">
    <citation type="journal article" date="2020" name="Stud. Mycol.">
        <title>101 Dothideomycetes genomes: a test case for predicting lifestyles and emergence of pathogens.</title>
        <authorList>
            <person name="Haridas S."/>
            <person name="Albert R."/>
            <person name="Binder M."/>
            <person name="Bloem J."/>
            <person name="Labutti K."/>
            <person name="Salamov A."/>
            <person name="Andreopoulos B."/>
            <person name="Baker S."/>
            <person name="Barry K."/>
            <person name="Bills G."/>
            <person name="Bluhm B."/>
            <person name="Cannon C."/>
            <person name="Castanera R."/>
            <person name="Culley D."/>
            <person name="Daum C."/>
            <person name="Ezra D."/>
            <person name="Gonzalez J."/>
            <person name="Henrissat B."/>
            <person name="Kuo A."/>
            <person name="Liang C."/>
            <person name="Lipzen A."/>
            <person name="Lutzoni F."/>
            <person name="Magnuson J."/>
            <person name="Mondo S."/>
            <person name="Nolan M."/>
            <person name="Ohm R."/>
            <person name="Pangilinan J."/>
            <person name="Park H.-J."/>
            <person name="Ramirez L."/>
            <person name="Alfaro M."/>
            <person name="Sun H."/>
            <person name="Tritt A."/>
            <person name="Yoshinaga Y."/>
            <person name="Zwiers L.-H."/>
            <person name="Turgeon B."/>
            <person name="Goodwin S."/>
            <person name="Spatafora J."/>
            <person name="Crous P."/>
            <person name="Grigoriev I."/>
        </authorList>
    </citation>
    <scope>NUCLEOTIDE SEQUENCE</scope>
    <source>
        <strain evidence="2">CBS 119925</strain>
    </source>
</reference>
<organism evidence="2 3">
    <name type="scientific">Sporormia fimetaria CBS 119925</name>
    <dbReference type="NCBI Taxonomy" id="1340428"/>
    <lineage>
        <taxon>Eukaryota</taxon>
        <taxon>Fungi</taxon>
        <taxon>Dikarya</taxon>
        <taxon>Ascomycota</taxon>
        <taxon>Pezizomycotina</taxon>
        <taxon>Dothideomycetes</taxon>
        <taxon>Pleosporomycetidae</taxon>
        <taxon>Pleosporales</taxon>
        <taxon>Sporormiaceae</taxon>
        <taxon>Sporormia</taxon>
    </lineage>
</organism>
<feature type="compositionally biased region" description="Basic and acidic residues" evidence="1">
    <location>
        <begin position="259"/>
        <end position="271"/>
    </location>
</feature>
<feature type="compositionally biased region" description="Polar residues" evidence="1">
    <location>
        <begin position="234"/>
        <end position="249"/>
    </location>
</feature>
<feature type="region of interest" description="Disordered" evidence="1">
    <location>
        <begin position="181"/>
        <end position="300"/>
    </location>
</feature>